<keyword evidence="7" id="KW-1133">Transmembrane helix</keyword>
<dbReference type="InterPro" id="IPR036097">
    <property type="entry name" value="HisK_dim/P_sf"/>
</dbReference>
<evidence type="ECO:0000256" key="5">
    <source>
        <dbReference type="ARBA" id="ARBA00022777"/>
    </source>
</evidence>
<feature type="transmembrane region" description="Helical" evidence="7">
    <location>
        <begin position="12"/>
        <end position="30"/>
    </location>
</feature>
<evidence type="ECO:0000259" key="8">
    <source>
        <dbReference type="PROSITE" id="PS50109"/>
    </source>
</evidence>
<reference evidence="9 10" key="1">
    <citation type="submission" date="2014-02" db="EMBL/GenBank/DDBJ databases">
        <title>The small core and large imbalanced accessory genome model reveals a collaborative survival strategy of Sorangium cellulosum strains in nature.</title>
        <authorList>
            <person name="Han K."/>
            <person name="Peng R."/>
            <person name="Blom J."/>
            <person name="Li Y.-Z."/>
        </authorList>
    </citation>
    <scope>NUCLEOTIDE SEQUENCE [LARGE SCALE GENOMIC DNA]</scope>
    <source>
        <strain evidence="9 10">So0157-25</strain>
    </source>
</reference>
<dbReference type="EC" id="2.7.13.3" evidence="2"/>
<keyword evidence="7" id="KW-0812">Transmembrane</keyword>
<keyword evidence="5 9" id="KW-0418">Kinase</keyword>
<dbReference type="PANTHER" id="PTHR43711">
    <property type="entry name" value="TWO-COMPONENT HISTIDINE KINASE"/>
    <property type="match status" value="1"/>
</dbReference>
<dbReference type="CDD" id="cd00082">
    <property type="entry name" value="HisKA"/>
    <property type="match status" value="1"/>
</dbReference>
<dbReference type="CDD" id="cd00075">
    <property type="entry name" value="HATPase"/>
    <property type="match status" value="1"/>
</dbReference>
<dbReference type="SUPFAM" id="SSF55874">
    <property type="entry name" value="ATPase domain of HSP90 chaperone/DNA topoisomerase II/histidine kinase"/>
    <property type="match status" value="1"/>
</dbReference>
<dbReference type="InterPro" id="IPR003594">
    <property type="entry name" value="HATPase_dom"/>
</dbReference>
<sequence>MPTRRRFEARARVGYAILTLLLTAGMAFSVRRFSSMTDAQLAWIRSEEREITLVERLRWNCALTVANGRGYLVSGDETLLQFSEEARARFDESVRALRGQALSPTALQRVEEVEQAARDFLRVREALFEDRRQSPSEDAGPFARRIDAELVPLRRALDASLARLVEHKESAIAEDYDRARADLDRLEVRMYTLLGALVLACLGVAWYFTRLLGGSYDQVREAREAACKAVAARDELMGIVAHDLRNPLGAITLKAALLRRTSDAEKVRHHAESIEHVAQRMAHLIGTMLDVTTMEAGQFTVTPAPCAVDELLRETLDVFGPLAESRQIRLEQRVEVPDLVVHGERERVLQVLSNLLGNALKFTPQGGRVTLTVDREGTMARFTVTDTGPGIPVEHLESIFRRFWRDDVPGKRSTGLGLYIARGIIDAHGGRIWAESEVGRGARFCFTLSLAGPAGPEAPAGEIGAPSHPA</sequence>
<dbReference type="Pfam" id="PF00512">
    <property type="entry name" value="HisKA"/>
    <property type="match status" value="1"/>
</dbReference>
<dbReference type="Pfam" id="PF02518">
    <property type="entry name" value="HATPase_c"/>
    <property type="match status" value="1"/>
</dbReference>
<dbReference type="SMART" id="SM00387">
    <property type="entry name" value="HATPase_c"/>
    <property type="match status" value="1"/>
</dbReference>
<keyword evidence="6" id="KW-0902">Two-component regulatory system</keyword>
<dbReference type="InterPro" id="IPR007891">
    <property type="entry name" value="CHASE3"/>
</dbReference>
<comment type="catalytic activity">
    <reaction evidence="1">
        <text>ATP + protein L-histidine = ADP + protein N-phospho-L-histidine.</text>
        <dbReference type="EC" id="2.7.13.3"/>
    </reaction>
</comment>
<keyword evidence="3" id="KW-0597">Phosphoprotein</keyword>
<feature type="domain" description="Histidine kinase" evidence="8">
    <location>
        <begin position="239"/>
        <end position="452"/>
    </location>
</feature>
<dbReference type="SUPFAM" id="SSF47384">
    <property type="entry name" value="Homodimeric domain of signal transducing histidine kinase"/>
    <property type="match status" value="1"/>
</dbReference>
<evidence type="ECO:0000256" key="6">
    <source>
        <dbReference type="ARBA" id="ARBA00023012"/>
    </source>
</evidence>
<accession>A0A150PCZ7</accession>
<organism evidence="9 10">
    <name type="scientific">Sorangium cellulosum</name>
    <name type="common">Polyangium cellulosum</name>
    <dbReference type="NCBI Taxonomy" id="56"/>
    <lineage>
        <taxon>Bacteria</taxon>
        <taxon>Pseudomonadati</taxon>
        <taxon>Myxococcota</taxon>
        <taxon>Polyangia</taxon>
        <taxon>Polyangiales</taxon>
        <taxon>Polyangiaceae</taxon>
        <taxon>Sorangium</taxon>
    </lineage>
</organism>
<evidence type="ECO:0000256" key="7">
    <source>
        <dbReference type="SAM" id="Phobius"/>
    </source>
</evidence>
<gene>
    <name evidence="9" type="ORF">BE08_30125</name>
</gene>
<comment type="caution">
    <text evidence="9">The sequence shown here is derived from an EMBL/GenBank/DDBJ whole genome shotgun (WGS) entry which is preliminary data.</text>
</comment>
<evidence type="ECO:0000313" key="10">
    <source>
        <dbReference type="Proteomes" id="UP000075420"/>
    </source>
</evidence>
<dbReference type="InterPro" id="IPR003661">
    <property type="entry name" value="HisK_dim/P_dom"/>
</dbReference>
<evidence type="ECO:0000256" key="2">
    <source>
        <dbReference type="ARBA" id="ARBA00012438"/>
    </source>
</evidence>
<protein>
    <recommendedName>
        <fullName evidence="2">histidine kinase</fullName>
        <ecNumber evidence="2">2.7.13.3</ecNumber>
    </recommendedName>
</protein>
<evidence type="ECO:0000256" key="4">
    <source>
        <dbReference type="ARBA" id="ARBA00022679"/>
    </source>
</evidence>
<evidence type="ECO:0000256" key="3">
    <source>
        <dbReference type="ARBA" id="ARBA00022553"/>
    </source>
</evidence>
<dbReference type="Gene3D" id="1.10.287.130">
    <property type="match status" value="1"/>
</dbReference>
<dbReference type="SMART" id="SM00388">
    <property type="entry name" value="HisKA"/>
    <property type="match status" value="1"/>
</dbReference>
<evidence type="ECO:0000256" key="1">
    <source>
        <dbReference type="ARBA" id="ARBA00000085"/>
    </source>
</evidence>
<dbReference type="InterPro" id="IPR050736">
    <property type="entry name" value="Sensor_HK_Regulatory"/>
</dbReference>
<keyword evidence="4" id="KW-0808">Transferase</keyword>
<dbReference type="InterPro" id="IPR005467">
    <property type="entry name" value="His_kinase_dom"/>
</dbReference>
<name>A0A150PCZ7_SORCE</name>
<dbReference type="PRINTS" id="PR00344">
    <property type="entry name" value="BCTRLSENSOR"/>
</dbReference>
<dbReference type="PANTHER" id="PTHR43711:SF1">
    <property type="entry name" value="HISTIDINE KINASE 1"/>
    <property type="match status" value="1"/>
</dbReference>
<dbReference type="FunFam" id="3.30.565.10:FF:000006">
    <property type="entry name" value="Sensor histidine kinase WalK"/>
    <property type="match status" value="1"/>
</dbReference>
<dbReference type="GO" id="GO:0000155">
    <property type="term" value="F:phosphorelay sensor kinase activity"/>
    <property type="evidence" value="ECO:0007669"/>
    <property type="project" value="InterPro"/>
</dbReference>
<dbReference type="AlphaFoldDB" id="A0A150PCZ7"/>
<dbReference type="InterPro" id="IPR036890">
    <property type="entry name" value="HATPase_C_sf"/>
</dbReference>
<dbReference type="InterPro" id="IPR004358">
    <property type="entry name" value="Sig_transdc_His_kin-like_C"/>
</dbReference>
<dbReference type="EMBL" id="JELY01002111">
    <property type="protein sequence ID" value="KYF53561.1"/>
    <property type="molecule type" value="Genomic_DNA"/>
</dbReference>
<evidence type="ECO:0000313" key="9">
    <source>
        <dbReference type="EMBL" id="KYF53561.1"/>
    </source>
</evidence>
<proteinExistence type="predicted"/>
<dbReference type="Pfam" id="PF05227">
    <property type="entry name" value="CHASE3"/>
    <property type="match status" value="1"/>
</dbReference>
<dbReference type="Proteomes" id="UP000075420">
    <property type="component" value="Unassembled WGS sequence"/>
</dbReference>
<dbReference type="Gene3D" id="3.30.565.10">
    <property type="entry name" value="Histidine kinase-like ATPase, C-terminal domain"/>
    <property type="match status" value="1"/>
</dbReference>
<dbReference type="PROSITE" id="PS50109">
    <property type="entry name" value="HIS_KIN"/>
    <property type="match status" value="1"/>
</dbReference>
<keyword evidence="7" id="KW-0472">Membrane</keyword>